<dbReference type="Proteomes" id="UP001497623">
    <property type="component" value="Unassembled WGS sequence"/>
</dbReference>
<keyword evidence="3" id="KW-1185">Reference proteome</keyword>
<evidence type="ECO:0000313" key="3">
    <source>
        <dbReference type="Proteomes" id="UP001497623"/>
    </source>
</evidence>
<dbReference type="PROSITE" id="PS50041">
    <property type="entry name" value="C_TYPE_LECTIN_2"/>
    <property type="match status" value="1"/>
</dbReference>
<gene>
    <name evidence="2" type="ORF">MNOR_LOCUS1220</name>
</gene>
<dbReference type="SUPFAM" id="SSF56436">
    <property type="entry name" value="C-type lectin-like"/>
    <property type="match status" value="1"/>
</dbReference>
<dbReference type="EMBL" id="CAXKWB010000318">
    <property type="protein sequence ID" value="CAL4060292.1"/>
    <property type="molecule type" value="Genomic_DNA"/>
</dbReference>
<sequence length="164" mass="18757">MIAGRCLYISKWGEEKTWYGAHIHCRNLSSQLITDPSWEVASHIRGNKDDCNLANDGLCGFGTWVAGFYQPYESYQWITSTNSSGYPCDTLGRRPITYIDWFNTTYTHNPNRTESDISCLTMITSSKKNGFFADEPCFKFFPYVCGHKEVETCSGPQSFWLKPL</sequence>
<dbReference type="AlphaFoldDB" id="A0AAV2PJ72"/>
<dbReference type="InterPro" id="IPR001304">
    <property type="entry name" value="C-type_lectin-like"/>
</dbReference>
<dbReference type="Pfam" id="PF00059">
    <property type="entry name" value="Lectin_C"/>
    <property type="match status" value="1"/>
</dbReference>
<dbReference type="InterPro" id="IPR016187">
    <property type="entry name" value="CTDL_fold"/>
</dbReference>
<name>A0AAV2PJ72_MEGNR</name>
<protein>
    <recommendedName>
        <fullName evidence="1">C-type lectin domain-containing protein</fullName>
    </recommendedName>
</protein>
<dbReference type="InterPro" id="IPR016186">
    <property type="entry name" value="C-type_lectin-like/link_sf"/>
</dbReference>
<comment type="caution">
    <text evidence="2">The sequence shown here is derived from an EMBL/GenBank/DDBJ whole genome shotgun (WGS) entry which is preliminary data.</text>
</comment>
<evidence type="ECO:0000313" key="2">
    <source>
        <dbReference type="EMBL" id="CAL4060292.1"/>
    </source>
</evidence>
<feature type="domain" description="C-type lectin" evidence="1">
    <location>
        <begin position="2"/>
        <end position="146"/>
    </location>
</feature>
<dbReference type="CDD" id="cd00037">
    <property type="entry name" value="CLECT"/>
    <property type="match status" value="1"/>
</dbReference>
<accession>A0AAV2PJ72</accession>
<dbReference type="Gene3D" id="3.10.100.10">
    <property type="entry name" value="Mannose-Binding Protein A, subunit A"/>
    <property type="match status" value="1"/>
</dbReference>
<organism evidence="2 3">
    <name type="scientific">Meganyctiphanes norvegica</name>
    <name type="common">Northern krill</name>
    <name type="synonym">Thysanopoda norvegica</name>
    <dbReference type="NCBI Taxonomy" id="48144"/>
    <lineage>
        <taxon>Eukaryota</taxon>
        <taxon>Metazoa</taxon>
        <taxon>Ecdysozoa</taxon>
        <taxon>Arthropoda</taxon>
        <taxon>Crustacea</taxon>
        <taxon>Multicrustacea</taxon>
        <taxon>Malacostraca</taxon>
        <taxon>Eumalacostraca</taxon>
        <taxon>Eucarida</taxon>
        <taxon>Euphausiacea</taxon>
        <taxon>Euphausiidae</taxon>
        <taxon>Meganyctiphanes</taxon>
    </lineage>
</organism>
<evidence type="ECO:0000259" key="1">
    <source>
        <dbReference type="PROSITE" id="PS50041"/>
    </source>
</evidence>
<reference evidence="2 3" key="1">
    <citation type="submission" date="2024-05" db="EMBL/GenBank/DDBJ databases">
        <authorList>
            <person name="Wallberg A."/>
        </authorList>
    </citation>
    <scope>NUCLEOTIDE SEQUENCE [LARGE SCALE GENOMIC DNA]</scope>
</reference>
<proteinExistence type="predicted"/>